<dbReference type="PROSITE" id="PS51257">
    <property type="entry name" value="PROKAR_LIPOPROTEIN"/>
    <property type="match status" value="1"/>
</dbReference>
<protein>
    <recommendedName>
        <fullName evidence="4">Lipoprotein</fullName>
    </recommendedName>
</protein>
<evidence type="ECO:0000313" key="3">
    <source>
        <dbReference type="Proteomes" id="UP001069802"/>
    </source>
</evidence>
<keyword evidence="3" id="KW-1185">Reference proteome</keyword>
<organism evidence="2 3">
    <name type="scientific">Kiloniella laminariae</name>
    <dbReference type="NCBI Taxonomy" id="454162"/>
    <lineage>
        <taxon>Bacteria</taxon>
        <taxon>Pseudomonadati</taxon>
        <taxon>Pseudomonadota</taxon>
        <taxon>Alphaproteobacteria</taxon>
        <taxon>Rhodospirillales</taxon>
        <taxon>Kiloniellaceae</taxon>
        <taxon>Kiloniella</taxon>
    </lineage>
</organism>
<dbReference type="RefSeq" id="WP_269422069.1">
    <property type="nucleotide sequence ID" value="NZ_JAPWGY010000001.1"/>
</dbReference>
<dbReference type="Proteomes" id="UP001069802">
    <property type="component" value="Unassembled WGS sequence"/>
</dbReference>
<evidence type="ECO:0000256" key="1">
    <source>
        <dbReference type="SAM" id="SignalP"/>
    </source>
</evidence>
<comment type="caution">
    <text evidence="2">The sequence shown here is derived from an EMBL/GenBank/DDBJ whole genome shotgun (WGS) entry which is preliminary data.</text>
</comment>
<proteinExistence type="predicted"/>
<name>A0ABT4LFJ6_9PROT</name>
<evidence type="ECO:0000313" key="2">
    <source>
        <dbReference type="EMBL" id="MCZ4279872.1"/>
    </source>
</evidence>
<accession>A0ABT4LFJ6</accession>
<sequence length="168" mass="19123">MRNRTKTSDKTLALFLLFALFPVALSACAQFDPGNPSLITEVDFNPDAPVLTFPIRPRPGSEIYQDPRWGLKIIEIRADGQKIEGVRQLVFFDEMNSGPREAGGEIYIYKLRYGKMLFGDLSADVELPFIRYTAPVDVNLLEISYSFVYYNGEMAGEKYLLRARQILE</sequence>
<dbReference type="EMBL" id="JAPWGY010000001">
    <property type="protein sequence ID" value="MCZ4279872.1"/>
    <property type="molecule type" value="Genomic_DNA"/>
</dbReference>
<feature type="signal peptide" evidence="1">
    <location>
        <begin position="1"/>
        <end position="29"/>
    </location>
</feature>
<gene>
    <name evidence="2" type="ORF">O4H49_03720</name>
</gene>
<feature type="chain" id="PRO_5047215997" description="Lipoprotein" evidence="1">
    <location>
        <begin position="30"/>
        <end position="168"/>
    </location>
</feature>
<evidence type="ECO:0008006" key="4">
    <source>
        <dbReference type="Google" id="ProtNLM"/>
    </source>
</evidence>
<keyword evidence="1" id="KW-0732">Signal</keyword>
<reference evidence="2" key="1">
    <citation type="submission" date="2022-12" db="EMBL/GenBank/DDBJ databases">
        <title>Bacterial isolates from different developmental stages of Nematostella vectensis.</title>
        <authorList>
            <person name="Fraune S."/>
        </authorList>
    </citation>
    <scope>NUCLEOTIDE SEQUENCE</scope>
    <source>
        <strain evidence="2">G21630-S1</strain>
    </source>
</reference>